<protein>
    <submittedName>
        <fullName evidence="2">Uncharacterized protein</fullName>
    </submittedName>
</protein>
<evidence type="ECO:0000313" key="3">
    <source>
        <dbReference type="Proteomes" id="UP001619887"/>
    </source>
</evidence>
<dbReference type="EMBL" id="JBIYXZ010002084">
    <property type="protein sequence ID" value="KAL3047433.1"/>
    <property type="molecule type" value="Genomic_DNA"/>
</dbReference>
<evidence type="ECO:0000256" key="1">
    <source>
        <dbReference type="SAM" id="MobiDB-lite"/>
    </source>
</evidence>
<comment type="caution">
    <text evidence="2">The sequence shown here is derived from an EMBL/GenBank/DDBJ whole genome shotgun (WGS) entry which is preliminary data.</text>
</comment>
<keyword evidence="3" id="KW-1185">Reference proteome</keyword>
<evidence type="ECO:0000313" key="2">
    <source>
        <dbReference type="EMBL" id="KAL3047432.1"/>
    </source>
</evidence>
<proteinExistence type="predicted"/>
<feature type="region of interest" description="Disordered" evidence="1">
    <location>
        <begin position="425"/>
        <end position="448"/>
    </location>
</feature>
<accession>A0ABD2G0K4</accession>
<gene>
    <name evidence="2" type="ORF">OYC64_021611</name>
</gene>
<name>A0ABD2G0K4_PAGBO</name>
<reference evidence="2 3" key="2">
    <citation type="journal article" date="2024" name="G3 (Bethesda)">
        <title>The genome of the cryopelagic Antarctic bald notothen, Trematomus borchgrevinki.</title>
        <authorList>
            <person name="Rayamajhi N."/>
            <person name="Rivera-Colon A.G."/>
            <person name="Minhas B.F."/>
            <person name="Cheng C.C."/>
            <person name="Catchen J.M."/>
        </authorList>
    </citation>
    <scope>NUCLEOTIDE SEQUENCE [LARGE SCALE GENOMIC DNA]</scope>
    <source>
        <strain evidence="2">AGRC-2024</strain>
    </source>
</reference>
<organism evidence="2 3">
    <name type="scientific">Pagothenia borchgrevinki</name>
    <name type="common">Bald rockcod</name>
    <name type="synonym">Trematomus borchgrevinki</name>
    <dbReference type="NCBI Taxonomy" id="8213"/>
    <lineage>
        <taxon>Eukaryota</taxon>
        <taxon>Metazoa</taxon>
        <taxon>Chordata</taxon>
        <taxon>Craniata</taxon>
        <taxon>Vertebrata</taxon>
        <taxon>Euteleostomi</taxon>
        <taxon>Actinopterygii</taxon>
        <taxon>Neopterygii</taxon>
        <taxon>Teleostei</taxon>
        <taxon>Neoteleostei</taxon>
        <taxon>Acanthomorphata</taxon>
        <taxon>Eupercaria</taxon>
        <taxon>Perciformes</taxon>
        <taxon>Notothenioidei</taxon>
        <taxon>Nototheniidae</taxon>
        <taxon>Pagothenia</taxon>
    </lineage>
</organism>
<dbReference type="Proteomes" id="UP001619887">
    <property type="component" value="Unassembled WGS sequence"/>
</dbReference>
<reference evidence="2 3" key="1">
    <citation type="journal article" date="2022" name="G3 (Bethesda)">
        <title>Evaluating Illumina-, Nanopore-, and PacBio-based genome assembly strategies with the bald notothen, Trematomus borchgrevinki.</title>
        <authorList>
            <person name="Rayamajhi N."/>
            <person name="Cheng C.C."/>
            <person name="Catchen J.M."/>
        </authorList>
    </citation>
    <scope>NUCLEOTIDE SEQUENCE [LARGE SCALE GENOMIC DNA]</scope>
    <source>
        <strain evidence="2">AGRC-2024</strain>
    </source>
</reference>
<feature type="compositionally biased region" description="Polar residues" evidence="1">
    <location>
        <begin position="425"/>
        <end position="441"/>
    </location>
</feature>
<sequence>MDVGQRLTANTVHYKTSLERIIDKYSKLQYHDAGQEVDLYNTNARSLERYMELSKIELNKLDSKSIEELREESISSQDITGTSQLDFTYQDGSADASCSVIHMSVEDDGVASNETTHLSAVSLDESQRNLSFTDFQPEDQDEELNMSLRSLGSSLVELYPSMIIRLGQACRRQQVSKAADSVLRRYRRWRRQSNRSNLSNTFNVTLKYTNRKPKNMTDQMLLEENTNSPVKRQFMVAEPTHRSPLKIIDNTIQDWQVQQQSPRRERREHPIVAMDFGPETLMPTESCLNETFTVSEASQLQEQPSIYTVSPSRPCYPAARASLDASLRSRRHSLSAHPLQTDGYSVYASDPPPVKERLDIYGSPVRKSSFEARMVTDLRSPQAFSRSPRAHAVESFSREPTRPRLLSTPPQKPTVLLRMLHPQDSHLSPHQQLRSPQSASARESRHRLRRNLSYDSSLPLLRAPYSPKKLDEDFLKLYHKFVCLNKSSFFNGISCRLCARSSEASKSSSSSAIAALALSPHRSVLRKRHRELYWDSQPQSKRYRDEFGPSSPGSARHGKELLRRRLAPYEYEQSHDGVSDSATKPSMFQRFNTQQRSAEAHQETWMSQRRHVSAADFYDMGSSLENRRNNGCFPRKWC</sequence>
<dbReference type="EMBL" id="JBIYXZ010002084">
    <property type="protein sequence ID" value="KAL3047432.1"/>
    <property type="molecule type" value="Genomic_DNA"/>
</dbReference>
<dbReference type="AlphaFoldDB" id="A0ABD2G0K4"/>
<feature type="region of interest" description="Disordered" evidence="1">
    <location>
        <begin position="382"/>
        <end position="410"/>
    </location>
</feature>